<dbReference type="InterPro" id="IPR036047">
    <property type="entry name" value="F-box-like_dom_sf"/>
</dbReference>
<name>A0AAV2C794_9ROSI</name>
<dbReference type="InterPro" id="IPR017451">
    <property type="entry name" value="F-box-assoc_interact_dom"/>
</dbReference>
<dbReference type="Gene3D" id="1.20.1280.50">
    <property type="match status" value="1"/>
</dbReference>
<dbReference type="SMART" id="SM00256">
    <property type="entry name" value="FBOX"/>
    <property type="match status" value="1"/>
</dbReference>
<dbReference type="Pfam" id="PF07734">
    <property type="entry name" value="FBA_1"/>
    <property type="match status" value="1"/>
</dbReference>
<evidence type="ECO:0000256" key="1">
    <source>
        <dbReference type="SAM" id="MobiDB-lite"/>
    </source>
</evidence>
<dbReference type="CDD" id="cd22157">
    <property type="entry name" value="F-box_AtFBW1-like"/>
    <property type="match status" value="1"/>
</dbReference>
<gene>
    <name evidence="3" type="ORF">LTRI10_LOCUS334</name>
</gene>
<feature type="compositionally biased region" description="Basic and acidic residues" evidence="1">
    <location>
        <begin position="390"/>
        <end position="405"/>
    </location>
</feature>
<dbReference type="InterPro" id="IPR001810">
    <property type="entry name" value="F-box_dom"/>
</dbReference>
<dbReference type="PANTHER" id="PTHR31672">
    <property type="entry name" value="BNACNNG10540D PROTEIN"/>
    <property type="match status" value="1"/>
</dbReference>
<dbReference type="InterPro" id="IPR006527">
    <property type="entry name" value="F-box-assoc_dom_typ1"/>
</dbReference>
<dbReference type="AlphaFoldDB" id="A0AAV2C794"/>
<evidence type="ECO:0000313" key="3">
    <source>
        <dbReference type="EMBL" id="CAL1352360.1"/>
    </source>
</evidence>
<evidence type="ECO:0000259" key="2">
    <source>
        <dbReference type="PROSITE" id="PS50181"/>
    </source>
</evidence>
<feature type="region of interest" description="Disordered" evidence="1">
    <location>
        <begin position="385"/>
        <end position="417"/>
    </location>
</feature>
<dbReference type="InterPro" id="IPR050796">
    <property type="entry name" value="SCF_F-box_component"/>
</dbReference>
<dbReference type="NCBIfam" id="TIGR01640">
    <property type="entry name" value="F_box_assoc_1"/>
    <property type="match status" value="1"/>
</dbReference>
<protein>
    <recommendedName>
        <fullName evidence="2">F-box domain-containing protein</fullName>
    </recommendedName>
</protein>
<dbReference type="Pfam" id="PF00646">
    <property type="entry name" value="F-box"/>
    <property type="match status" value="1"/>
</dbReference>
<dbReference type="EMBL" id="OZ034813">
    <property type="protein sequence ID" value="CAL1352360.1"/>
    <property type="molecule type" value="Genomic_DNA"/>
</dbReference>
<sequence>MSDHLPADVVTRILVRLPVAALLRCRSVSRAWRSLIDSPMFTNLQIEHSAATGENAILYISESHGDYVAAEYVNGLRRGIARTPPAQTGGGTDPRQVVALLGSCNGLLCFACDWEKVIVSNPATRTDCLLPFTLLFKSHTVGTYRYYDGSRNVIYNHGYGFGHDPISDDYKVVQIVQLFKPEVHSLNSHLVSYGVRSNSQVDVEFPYVLFDSRDIGVFVGGAMHWIVGKLEDPNSDDFDPDPDIVLVGFDLGRNESRELPQPKYTNGGESFTFKLGELGKCLCIFADYKDRYVEAWMMKEYGVKESWSILFSVPYPGLCFSDTINPLGFSVTGQEVLLQLDGKRLVWYDMKDPMKVVAAEEITVNGLKGESLDAVLCYGSLVSPGAKIPRPKEEVKVDKRQEKPGPRRKKKTQRNKRDEFLASGFKLKL</sequence>
<dbReference type="PANTHER" id="PTHR31672:SF13">
    <property type="entry name" value="F-BOX PROTEIN CPR30-LIKE"/>
    <property type="match status" value="1"/>
</dbReference>
<dbReference type="SUPFAM" id="SSF81383">
    <property type="entry name" value="F-box domain"/>
    <property type="match status" value="1"/>
</dbReference>
<reference evidence="3 4" key="1">
    <citation type="submission" date="2024-04" db="EMBL/GenBank/DDBJ databases">
        <authorList>
            <person name="Fracassetti M."/>
        </authorList>
    </citation>
    <scope>NUCLEOTIDE SEQUENCE [LARGE SCALE GENOMIC DNA]</scope>
</reference>
<feature type="domain" description="F-box" evidence="2">
    <location>
        <begin position="1"/>
        <end position="44"/>
    </location>
</feature>
<organism evidence="3 4">
    <name type="scientific">Linum trigynum</name>
    <dbReference type="NCBI Taxonomy" id="586398"/>
    <lineage>
        <taxon>Eukaryota</taxon>
        <taxon>Viridiplantae</taxon>
        <taxon>Streptophyta</taxon>
        <taxon>Embryophyta</taxon>
        <taxon>Tracheophyta</taxon>
        <taxon>Spermatophyta</taxon>
        <taxon>Magnoliopsida</taxon>
        <taxon>eudicotyledons</taxon>
        <taxon>Gunneridae</taxon>
        <taxon>Pentapetalae</taxon>
        <taxon>rosids</taxon>
        <taxon>fabids</taxon>
        <taxon>Malpighiales</taxon>
        <taxon>Linaceae</taxon>
        <taxon>Linum</taxon>
    </lineage>
</organism>
<dbReference type="PROSITE" id="PS50181">
    <property type="entry name" value="FBOX"/>
    <property type="match status" value="1"/>
</dbReference>
<keyword evidence="4" id="KW-1185">Reference proteome</keyword>
<accession>A0AAV2C794</accession>
<evidence type="ECO:0000313" key="4">
    <source>
        <dbReference type="Proteomes" id="UP001497516"/>
    </source>
</evidence>
<proteinExistence type="predicted"/>
<dbReference type="Proteomes" id="UP001497516">
    <property type="component" value="Chromosome 1"/>
</dbReference>